<keyword evidence="1 3" id="KW-0812">Transmembrane</keyword>
<comment type="caution">
    <text evidence="4">The sequence shown here is derived from an EMBL/GenBank/DDBJ whole genome shotgun (WGS) entry which is preliminary data.</text>
</comment>
<dbReference type="InterPro" id="IPR009825">
    <property type="entry name" value="ECF_substrate-spec-like"/>
</dbReference>
<dbReference type="Gene3D" id="1.10.1760.20">
    <property type="match status" value="1"/>
</dbReference>
<keyword evidence="2 3" id="KW-1133">Transmembrane helix</keyword>
<evidence type="ECO:0000256" key="2">
    <source>
        <dbReference type="ARBA" id="ARBA00022989"/>
    </source>
</evidence>
<feature type="transmembrane region" description="Helical" evidence="3">
    <location>
        <begin position="12"/>
        <end position="29"/>
    </location>
</feature>
<organism evidence="4 5">
    <name type="scientific">Clostridium cibarium</name>
    <dbReference type="NCBI Taxonomy" id="2762247"/>
    <lineage>
        <taxon>Bacteria</taxon>
        <taxon>Bacillati</taxon>
        <taxon>Bacillota</taxon>
        <taxon>Clostridia</taxon>
        <taxon>Eubacteriales</taxon>
        <taxon>Clostridiaceae</taxon>
        <taxon>Clostridium</taxon>
    </lineage>
</organism>
<dbReference type="Pfam" id="PF07155">
    <property type="entry name" value="ECF-ribofla_trS"/>
    <property type="match status" value="1"/>
</dbReference>
<evidence type="ECO:0000256" key="3">
    <source>
        <dbReference type="SAM" id="Phobius"/>
    </source>
</evidence>
<keyword evidence="5" id="KW-1185">Reference proteome</keyword>
<dbReference type="EMBL" id="JACSRA010000003">
    <property type="protein sequence ID" value="MBD7910229.1"/>
    <property type="molecule type" value="Genomic_DNA"/>
</dbReference>
<accession>A0ABR8PPW9</accession>
<proteinExistence type="predicted"/>
<feature type="transmembrane region" description="Helical" evidence="3">
    <location>
        <begin position="160"/>
        <end position="180"/>
    </location>
</feature>
<reference evidence="4 5" key="1">
    <citation type="submission" date="2020-08" db="EMBL/GenBank/DDBJ databases">
        <title>A Genomic Blueprint of the Chicken Gut Microbiome.</title>
        <authorList>
            <person name="Gilroy R."/>
            <person name="Ravi A."/>
            <person name="Getino M."/>
            <person name="Pursley I."/>
            <person name="Horton D.L."/>
            <person name="Alikhan N.-F."/>
            <person name="Baker D."/>
            <person name="Gharbi K."/>
            <person name="Hall N."/>
            <person name="Watson M."/>
            <person name="Adriaenssens E.M."/>
            <person name="Foster-Nyarko E."/>
            <person name="Jarju S."/>
            <person name="Secka A."/>
            <person name="Antonio M."/>
            <person name="Oren A."/>
            <person name="Chaudhuri R."/>
            <person name="La Ragione R.M."/>
            <person name="Hildebrand F."/>
            <person name="Pallen M.J."/>
        </authorList>
    </citation>
    <scope>NUCLEOTIDE SEQUENCE [LARGE SCALE GENOMIC DNA]</scope>
    <source>
        <strain evidence="4 5">Sa3CVN1</strain>
    </source>
</reference>
<dbReference type="RefSeq" id="WP_143316598.1">
    <property type="nucleotide sequence ID" value="NZ_JACSRA010000003.1"/>
</dbReference>
<sequence length="186" mass="20073">MKNIRILSTRDLVLTALMIALVFIAGSIIKVPTVGGFVHVGDCMVFLSVVVLGKKKGAIASAFGMLLVDVIGGYFMWAPFTFIIKGTMAYISGAIIENILKRKDDHIGFKIEYIFAFIVSGVFMVVGYFFAGTILAGFLTERLGLMEGLAFAFKDILGNIVQVTTGIIISIPLSAIILSAKKKVLN</sequence>
<dbReference type="PANTHER" id="PTHR37815:SF3">
    <property type="entry name" value="UPF0397 PROTEIN SPR0429"/>
    <property type="match status" value="1"/>
</dbReference>
<name>A0ABR8PPW9_9CLOT</name>
<keyword evidence="3" id="KW-0472">Membrane</keyword>
<evidence type="ECO:0000256" key="1">
    <source>
        <dbReference type="ARBA" id="ARBA00022692"/>
    </source>
</evidence>
<protein>
    <submittedName>
        <fullName evidence="4">ECF transporter S component</fullName>
    </submittedName>
</protein>
<gene>
    <name evidence="4" type="ORF">H9661_02560</name>
</gene>
<feature type="transmembrane region" description="Helical" evidence="3">
    <location>
        <begin position="112"/>
        <end position="140"/>
    </location>
</feature>
<evidence type="ECO:0000313" key="4">
    <source>
        <dbReference type="EMBL" id="MBD7910229.1"/>
    </source>
</evidence>
<evidence type="ECO:0000313" key="5">
    <source>
        <dbReference type="Proteomes" id="UP000627781"/>
    </source>
</evidence>
<dbReference type="Proteomes" id="UP000627781">
    <property type="component" value="Unassembled WGS sequence"/>
</dbReference>
<dbReference type="PANTHER" id="PTHR37815">
    <property type="entry name" value="UPF0397 PROTEIN BC_2624-RELATED"/>
    <property type="match status" value="1"/>
</dbReference>